<accession>A0AAJ0MCS5</accession>
<reference evidence="1" key="1">
    <citation type="journal article" date="2023" name="Mol. Phylogenet. Evol.">
        <title>Genome-scale phylogeny and comparative genomics of the fungal order Sordariales.</title>
        <authorList>
            <person name="Hensen N."/>
            <person name="Bonometti L."/>
            <person name="Westerberg I."/>
            <person name="Brannstrom I.O."/>
            <person name="Guillou S."/>
            <person name="Cros-Aarteil S."/>
            <person name="Calhoun S."/>
            <person name="Haridas S."/>
            <person name="Kuo A."/>
            <person name="Mondo S."/>
            <person name="Pangilinan J."/>
            <person name="Riley R."/>
            <person name="LaButti K."/>
            <person name="Andreopoulos B."/>
            <person name="Lipzen A."/>
            <person name="Chen C."/>
            <person name="Yan M."/>
            <person name="Daum C."/>
            <person name="Ng V."/>
            <person name="Clum A."/>
            <person name="Steindorff A."/>
            <person name="Ohm R.A."/>
            <person name="Martin F."/>
            <person name="Silar P."/>
            <person name="Natvig D.O."/>
            <person name="Lalanne C."/>
            <person name="Gautier V."/>
            <person name="Ament-Velasquez S.L."/>
            <person name="Kruys A."/>
            <person name="Hutchinson M.I."/>
            <person name="Powell A.J."/>
            <person name="Barry K."/>
            <person name="Miller A.N."/>
            <person name="Grigoriev I.V."/>
            <person name="Debuchy R."/>
            <person name="Gladieux P."/>
            <person name="Hiltunen Thoren M."/>
            <person name="Johannesson H."/>
        </authorList>
    </citation>
    <scope>NUCLEOTIDE SEQUENCE</scope>
    <source>
        <strain evidence="1">CBS 955.72</strain>
    </source>
</reference>
<dbReference type="EMBL" id="JAUIQD010000005">
    <property type="protein sequence ID" value="KAK3349886.1"/>
    <property type="molecule type" value="Genomic_DNA"/>
</dbReference>
<sequence>MSAQINHSNTNMAPQGSAVAVSTVPSGLVAVQAILEVQKAAKPQRLRQILASLHYLLTFNTEAQDYHFIVDPVDSAILTGRRIGQLEQLINRITNSTVRLHYTPKTGEMTITTMSESLHLFLRQLVFSLVRENIAGVPGLKMNFKLEKMSQYICCIGYNGKPYGLFLLANTGNAKMAAESIGSVFSDITRNHPSIKMLIRLELGGLDSKIHKDKNNNIEARVHRVAEKSRVQVWVRQGTTFIHDKASSSDNLQDDELRLPLLSENTKDKTVLILKFSDILDLVHELCEGGIPLTGHPDNKTLHACMFPLDIFKVGTTARTAQLLGLLAVEQKARGVESKTRFSSLSGGALATRRGMPAGTTGLGQIKAGDIGRRIHGTTRTSSPM</sequence>
<dbReference type="Proteomes" id="UP001275084">
    <property type="component" value="Unassembled WGS sequence"/>
</dbReference>
<name>A0AAJ0MCS5_9PEZI</name>
<proteinExistence type="predicted"/>
<dbReference type="AlphaFoldDB" id="A0AAJ0MCS5"/>
<evidence type="ECO:0000313" key="2">
    <source>
        <dbReference type="Proteomes" id="UP001275084"/>
    </source>
</evidence>
<comment type="caution">
    <text evidence="1">The sequence shown here is derived from an EMBL/GenBank/DDBJ whole genome shotgun (WGS) entry which is preliminary data.</text>
</comment>
<protein>
    <submittedName>
        <fullName evidence="1">Uncharacterized protein</fullName>
    </submittedName>
</protein>
<gene>
    <name evidence="1" type="ORF">B0T25DRAFT_633170</name>
</gene>
<evidence type="ECO:0000313" key="1">
    <source>
        <dbReference type="EMBL" id="KAK3349886.1"/>
    </source>
</evidence>
<reference evidence="1" key="2">
    <citation type="submission" date="2023-06" db="EMBL/GenBank/DDBJ databases">
        <authorList>
            <consortium name="Lawrence Berkeley National Laboratory"/>
            <person name="Haridas S."/>
            <person name="Hensen N."/>
            <person name="Bonometti L."/>
            <person name="Westerberg I."/>
            <person name="Brannstrom I.O."/>
            <person name="Guillou S."/>
            <person name="Cros-Aarteil S."/>
            <person name="Calhoun S."/>
            <person name="Kuo A."/>
            <person name="Mondo S."/>
            <person name="Pangilinan J."/>
            <person name="Riley R."/>
            <person name="Labutti K."/>
            <person name="Andreopoulos B."/>
            <person name="Lipzen A."/>
            <person name="Chen C."/>
            <person name="Yanf M."/>
            <person name="Daum C."/>
            <person name="Ng V."/>
            <person name="Clum A."/>
            <person name="Steindorff A."/>
            <person name="Ohm R."/>
            <person name="Martin F."/>
            <person name="Silar P."/>
            <person name="Natvig D."/>
            <person name="Lalanne C."/>
            <person name="Gautier V."/>
            <person name="Ament-Velasquez S.L."/>
            <person name="Kruys A."/>
            <person name="Hutchinson M.I."/>
            <person name="Powell A.J."/>
            <person name="Barry K."/>
            <person name="Miller A.N."/>
            <person name="Grigoriev I.V."/>
            <person name="Debuchy R."/>
            <person name="Gladieux P."/>
            <person name="Thoren M.H."/>
            <person name="Johannesson H."/>
        </authorList>
    </citation>
    <scope>NUCLEOTIDE SEQUENCE</scope>
    <source>
        <strain evidence="1">CBS 955.72</strain>
    </source>
</reference>
<feature type="non-terminal residue" evidence="1">
    <location>
        <position position="385"/>
    </location>
</feature>
<keyword evidence="2" id="KW-1185">Reference proteome</keyword>
<organism evidence="1 2">
    <name type="scientific">Lasiosphaeria hispida</name>
    <dbReference type="NCBI Taxonomy" id="260671"/>
    <lineage>
        <taxon>Eukaryota</taxon>
        <taxon>Fungi</taxon>
        <taxon>Dikarya</taxon>
        <taxon>Ascomycota</taxon>
        <taxon>Pezizomycotina</taxon>
        <taxon>Sordariomycetes</taxon>
        <taxon>Sordariomycetidae</taxon>
        <taxon>Sordariales</taxon>
        <taxon>Lasiosphaeriaceae</taxon>
        <taxon>Lasiosphaeria</taxon>
    </lineage>
</organism>